<evidence type="ECO:0000313" key="1">
    <source>
        <dbReference type="EMBL" id="PHM56544.1"/>
    </source>
</evidence>
<proteinExistence type="predicted"/>
<reference evidence="1 2" key="1">
    <citation type="journal article" date="2017" name="Nat. Microbiol.">
        <title>Natural product diversity associated with the nematode symbionts Photorhabdus and Xenorhabdus.</title>
        <authorList>
            <person name="Tobias N.J."/>
            <person name="Wolff H."/>
            <person name="Djahanschiri B."/>
            <person name="Grundmann F."/>
            <person name="Kronenwerth M."/>
            <person name="Shi Y.M."/>
            <person name="Simonyi S."/>
            <person name="Grun P."/>
            <person name="Shapiro-Ilan D."/>
            <person name="Pidot S.J."/>
            <person name="Stinear T.P."/>
            <person name="Ebersberger I."/>
            <person name="Bode H.B."/>
        </authorList>
    </citation>
    <scope>NUCLEOTIDE SEQUENCE [LARGE SCALE GENOMIC DNA]</scope>
    <source>
        <strain evidence="1 2">DSM 17904</strain>
    </source>
</reference>
<gene>
    <name evidence="1" type="ORF">Xsto_04149</name>
</gene>
<dbReference type="EMBL" id="NJAJ01000114">
    <property type="protein sequence ID" value="PHM56544.1"/>
    <property type="molecule type" value="Genomic_DNA"/>
</dbReference>
<keyword evidence="2" id="KW-1185">Reference proteome</keyword>
<organism evidence="1 2">
    <name type="scientific">Xenorhabdus stockiae</name>
    <dbReference type="NCBI Taxonomy" id="351614"/>
    <lineage>
        <taxon>Bacteria</taxon>
        <taxon>Pseudomonadati</taxon>
        <taxon>Pseudomonadota</taxon>
        <taxon>Gammaproteobacteria</taxon>
        <taxon>Enterobacterales</taxon>
        <taxon>Morganellaceae</taxon>
        <taxon>Xenorhabdus</taxon>
    </lineage>
</organism>
<dbReference type="Proteomes" id="UP000222366">
    <property type="component" value="Unassembled WGS sequence"/>
</dbReference>
<dbReference type="RefSeq" id="WP_099126308.1">
    <property type="nucleotide sequence ID" value="NZ_CAWNRH010000018.1"/>
</dbReference>
<dbReference type="AlphaFoldDB" id="A0A2D0K3G5"/>
<evidence type="ECO:0000313" key="2">
    <source>
        <dbReference type="Proteomes" id="UP000222366"/>
    </source>
</evidence>
<name>A0A2D0K3G5_9GAMM</name>
<comment type="caution">
    <text evidence="1">The sequence shown here is derived from an EMBL/GenBank/DDBJ whole genome shotgun (WGS) entry which is preliminary data.</text>
</comment>
<protein>
    <submittedName>
        <fullName evidence="1">Uncharacterized protein</fullName>
    </submittedName>
</protein>
<sequence>MEAPSRLIPYFNCCAYSSLTEVIMLPSINFQYVLKDERVSNGRVIIRYHDLGDMQFDIPFKEIASRSNLDISDMFSYARVHCDTERIAEEMKKAGFSYRELMAIAQHMIEEVV</sequence>
<accession>A0A2D0K3G5</accession>